<dbReference type="InterPro" id="IPR013328">
    <property type="entry name" value="6PGD_dom2"/>
</dbReference>
<dbReference type="InterPro" id="IPR013332">
    <property type="entry name" value="KPR_N"/>
</dbReference>
<feature type="domain" description="Ketopantoate reductase N-terminal" evidence="4">
    <location>
        <begin position="25"/>
        <end position="183"/>
    </location>
</feature>
<evidence type="ECO:0000259" key="4">
    <source>
        <dbReference type="Pfam" id="PF02558"/>
    </source>
</evidence>
<dbReference type="Gene3D" id="1.10.1040.10">
    <property type="entry name" value="N-(1-d-carboxylethyl)-l-norvaline Dehydrogenase, domain 2"/>
    <property type="match status" value="1"/>
</dbReference>
<dbReference type="InterPro" id="IPR036291">
    <property type="entry name" value="NAD(P)-bd_dom_sf"/>
</dbReference>
<evidence type="ECO:0000256" key="3">
    <source>
        <dbReference type="ARBA" id="ARBA00023002"/>
    </source>
</evidence>
<dbReference type="GO" id="GO:0005737">
    <property type="term" value="C:cytoplasm"/>
    <property type="evidence" value="ECO:0007669"/>
    <property type="project" value="TreeGrafter"/>
</dbReference>
<accession>A0A4S9JNC1</accession>
<dbReference type="SUPFAM" id="SSF51735">
    <property type="entry name" value="NAD(P)-binding Rossmann-fold domains"/>
    <property type="match status" value="1"/>
</dbReference>
<keyword evidence="3" id="KW-0560">Oxidoreductase</keyword>
<dbReference type="AlphaFoldDB" id="A0A4S9JNC1"/>
<dbReference type="EMBL" id="QZBD01000885">
    <property type="protein sequence ID" value="THY03378.1"/>
    <property type="molecule type" value="Genomic_DNA"/>
</dbReference>
<keyword evidence="2" id="KW-0521">NADP</keyword>
<dbReference type="PANTHER" id="PTHR21708">
    <property type="entry name" value="PROBABLE 2-DEHYDROPANTOATE 2-REDUCTASE"/>
    <property type="match status" value="1"/>
</dbReference>
<dbReference type="InterPro" id="IPR051402">
    <property type="entry name" value="KPR-Related"/>
</dbReference>
<dbReference type="GO" id="GO:0008677">
    <property type="term" value="F:2-dehydropantoate 2-reductase activity"/>
    <property type="evidence" value="ECO:0007669"/>
    <property type="project" value="InterPro"/>
</dbReference>
<dbReference type="PANTHER" id="PTHR21708:SF30">
    <property type="entry name" value="2-DEHYDROPANTOATE 2-REDUCTASE-RELATED"/>
    <property type="match status" value="1"/>
</dbReference>
<evidence type="ECO:0000259" key="5">
    <source>
        <dbReference type="Pfam" id="PF08546"/>
    </source>
</evidence>
<dbReference type="NCBIfam" id="TIGR00745">
    <property type="entry name" value="apbA_panE"/>
    <property type="match status" value="1"/>
</dbReference>
<reference evidence="6 7" key="1">
    <citation type="submission" date="2018-10" db="EMBL/GenBank/DDBJ databases">
        <title>Fifty Aureobasidium pullulans genomes reveal a recombining polyextremotolerant generalist.</title>
        <authorList>
            <person name="Gostincar C."/>
            <person name="Turk M."/>
            <person name="Zajc J."/>
            <person name="Gunde-Cimerman N."/>
        </authorList>
    </citation>
    <scope>NUCLEOTIDE SEQUENCE [LARGE SCALE GENOMIC DNA]</scope>
    <source>
        <strain evidence="6 7">EXF-6604</strain>
    </source>
</reference>
<dbReference type="Gene3D" id="3.40.50.720">
    <property type="entry name" value="NAD(P)-binding Rossmann-like Domain"/>
    <property type="match status" value="1"/>
</dbReference>
<gene>
    <name evidence="6" type="ORF">D6D01_10220</name>
</gene>
<dbReference type="InterPro" id="IPR008927">
    <property type="entry name" value="6-PGluconate_DH-like_C_sf"/>
</dbReference>
<comment type="caution">
    <text evidence="6">The sequence shown here is derived from an EMBL/GenBank/DDBJ whole genome shotgun (WGS) entry which is preliminary data.</text>
</comment>
<protein>
    <submittedName>
        <fullName evidence="6">2-dehydropantoate 2-reductase family protein</fullName>
    </submittedName>
</protein>
<dbReference type="Proteomes" id="UP000306584">
    <property type="component" value="Unassembled WGS sequence"/>
</dbReference>
<dbReference type="SUPFAM" id="SSF48179">
    <property type="entry name" value="6-phosphogluconate dehydrogenase C-terminal domain-like"/>
    <property type="match status" value="1"/>
</dbReference>
<feature type="domain" description="Ketopantoate reductase C-terminal" evidence="5">
    <location>
        <begin position="219"/>
        <end position="340"/>
    </location>
</feature>
<dbReference type="FunFam" id="1.10.1040.10:FF:000017">
    <property type="entry name" value="2-dehydropantoate 2-reductase"/>
    <property type="match status" value="1"/>
</dbReference>
<dbReference type="GO" id="GO:0015940">
    <property type="term" value="P:pantothenate biosynthetic process"/>
    <property type="evidence" value="ECO:0007669"/>
    <property type="project" value="InterPro"/>
</dbReference>
<dbReference type="Pfam" id="PF02558">
    <property type="entry name" value="ApbA"/>
    <property type="match status" value="1"/>
</dbReference>
<organism evidence="6 7">
    <name type="scientific">Aureobasidium pullulans</name>
    <name type="common">Black yeast</name>
    <name type="synonym">Pullularia pullulans</name>
    <dbReference type="NCBI Taxonomy" id="5580"/>
    <lineage>
        <taxon>Eukaryota</taxon>
        <taxon>Fungi</taxon>
        <taxon>Dikarya</taxon>
        <taxon>Ascomycota</taxon>
        <taxon>Pezizomycotina</taxon>
        <taxon>Dothideomycetes</taxon>
        <taxon>Dothideomycetidae</taxon>
        <taxon>Dothideales</taxon>
        <taxon>Saccotheciaceae</taxon>
        <taxon>Aureobasidium</taxon>
    </lineage>
</organism>
<proteinExistence type="inferred from homology"/>
<comment type="similarity">
    <text evidence="1">Belongs to the ketopantoate reductase family.</text>
</comment>
<sequence>MRELICVLCMYSALTSSNMSRRARILVVGSGGIGTIAALNLHVGGACHVTMVLRSSYQKVLEDGFSIDSFDHGTLEGWKPDSILPGVPSVSTDDQAQWFDFVVCATKNLPDASPTLQIIKPAITPGHTNIVLLQNGLNIETTYLQHFPTNMILSGISYTSSHETSSGVIVQSHPDDLIIGAFAHHDNHNLSGGNEIARTFVDLYGKAGKTNCTFTQYTQRERWRKLIYNASFNPICAILNADTGDLRQWQAIDDLVRPAMQEIVSVANVKGYTFAADIVDKTITMDEACGASRPSMSYDVAKGNLIEVEILLGEVVREGDECDVPVPTLRCLYHLCKAIQLRTLQKHRTKDMITS</sequence>
<dbReference type="InterPro" id="IPR003710">
    <property type="entry name" value="ApbA"/>
</dbReference>
<dbReference type="Pfam" id="PF08546">
    <property type="entry name" value="ApbA_C"/>
    <property type="match status" value="1"/>
</dbReference>
<evidence type="ECO:0000256" key="2">
    <source>
        <dbReference type="ARBA" id="ARBA00022857"/>
    </source>
</evidence>
<evidence type="ECO:0000313" key="7">
    <source>
        <dbReference type="Proteomes" id="UP000306584"/>
    </source>
</evidence>
<evidence type="ECO:0000313" key="6">
    <source>
        <dbReference type="EMBL" id="THY03378.1"/>
    </source>
</evidence>
<dbReference type="InterPro" id="IPR013752">
    <property type="entry name" value="KPA_reductase"/>
</dbReference>
<evidence type="ECO:0000256" key="1">
    <source>
        <dbReference type="ARBA" id="ARBA00007870"/>
    </source>
</evidence>
<name>A0A4S9JNC1_AURPU</name>